<keyword evidence="1" id="KW-0175">Coiled coil</keyword>
<dbReference type="Proteomes" id="UP000199041">
    <property type="component" value="Unassembled WGS sequence"/>
</dbReference>
<accession>A0A1H4AIJ3</accession>
<feature type="coiled-coil region" evidence="1">
    <location>
        <begin position="22"/>
        <end position="56"/>
    </location>
</feature>
<evidence type="ECO:0000313" key="3">
    <source>
        <dbReference type="Proteomes" id="UP000199041"/>
    </source>
</evidence>
<protein>
    <submittedName>
        <fullName evidence="2">Uncharacterized protein</fullName>
    </submittedName>
</protein>
<evidence type="ECO:0000256" key="1">
    <source>
        <dbReference type="SAM" id="Coils"/>
    </source>
</evidence>
<dbReference type="EMBL" id="FNQY01000015">
    <property type="protein sequence ID" value="SEA35829.1"/>
    <property type="molecule type" value="Genomic_DNA"/>
</dbReference>
<dbReference type="AlphaFoldDB" id="A0A1H4AIJ3"/>
<reference evidence="2 3" key="1">
    <citation type="submission" date="2016-10" db="EMBL/GenBank/DDBJ databases">
        <authorList>
            <person name="de Groot N.N."/>
        </authorList>
    </citation>
    <scope>NUCLEOTIDE SEQUENCE [LARGE SCALE GENOMIC DNA]</scope>
    <source>
        <strain evidence="2 3">Vu-144</strain>
    </source>
</reference>
<organism evidence="2 3">
    <name type="scientific">Arachidicoccus rhizosphaerae</name>
    <dbReference type="NCBI Taxonomy" id="551991"/>
    <lineage>
        <taxon>Bacteria</taxon>
        <taxon>Pseudomonadati</taxon>
        <taxon>Bacteroidota</taxon>
        <taxon>Chitinophagia</taxon>
        <taxon>Chitinophagales</taxon>
        <taxon>Chitinophagaceae</taxon>
        <taxon>Arachidicoccus</taxon>
    </lineage>
</organism>
<keyword evidence="3" id="KW-1185">Reference proteome</keyword>
<name>A0A1H4AIJ3_9BACT</name>
<evidence type="ECO:0000313" key="2">
    <source>
        <dbReference type="EMBL" id="SEA35829.1"/>
    </source>
</evidence>
<dbReference type="RefSeq" id="WP_091399121.1">
    <property type="nucleotide sequence ID" value="NZ_FNQY01000015.1"/>
</dbReference>
<proteinExistence type="predicted"/>
<gene>
    <name evidence="2" type="ORF">SAMN05192529_11513</name>
</gene>
<sequence>MVEHFIIPSFVRSWLDNLIELNPKEKETYLDLEKQLNELQKNIDQYFTDREQLKKLTKTFSQDLVNAHIMYRESYTEFLSSLIAYPPAERDARGIMKPPEDALTPRQKRFLLYYINSELDLLLNTTLNREQDPAALKLFQEMHHLQYHVWYTEKITYLTTEIKSYLESHNIPIVPWKRFPENDTELFEWAKNCLYAFYTPLQESRLAKTAGSSFAKLTLDEEDPRKNTFPGKVPSLKNQQDYIKGMTIALPTSEMGQRMIKHTYKCLKYHFYQLYCFTLEEGWETLGTAFLKQREKVKIQLKEFRKQITILPDIFAILRQEIVEKQETVSEEIFERLQVAWHAGLFTENLGPILVKWFKIKTKDPSILKETQKIIFIVEILSKLNKMIRGRIQLLRMEDEYTLLTHSEDRNYKVIKEKSLEGKIDFYLKKSEEYKQRLNETKNNPKERTAYILKVLPRVLDYQPKDPENQKELTDLFWSGEFVRLFNQSKNEDGEFDFDGFSF</sequence>